<proteinExistence type="predicted"/>
<reference evidence="1" key="1">
    <citation type="submission" date="2021-10" db="EMBL/GenBank/DDBJ databases">
        <authorList>
            <person name="Piombo E."/>
        </authorList>
    </citation>
    <scope>NUCLEOTIDE SEQUENCE</scope>
</reference>
<protein>
    <submittedName>
        <fullName evidence="1">Uncharacterized protein</fullName>
    </submittedName>
</protein>
<name>A0A9P0ESH0_9HYPO</name>
<dbReference type="Proteomes" id="UP000775872">
    <property type="component" value="Unassembled WGS sequence"/>
</dbReference>
<evidence type="ECO:0000313" key="2">
    <source>
        <dbReference type="Proteomes" id="UP000775872"/>
    </source>
</evidence>
<organism evidence="1 2">
    <name type="scientific">Clonostachys solani</name>
    <dbReference type="NCBI Taxonomy" id="160281"/>
    <lineage>
        <taxon>Eukaryota</taxon>
        <taxon>Fungi</taxon>
        <taxon>Dikarya</taxon>
        <taxon>Ascomycota</taxon>
        <taxon>Pezizomycotina</taxon>
        <taxon>Sordariomycetes</taxon>
        <taxon>Hypocreomycetidae</taxon>
        <taxon>Hypocreales</taxon>
        <taxon>Bionectriaceae</taxon>
        <taxon>Clonostachys</taxon>
    </lineage>
</organism>
<dbReference type="EMBL" id="CABFOC020000082">
    <property type="protein sequence ID" value="CAH0058255.1"/>
    <property type="molecule type" value="Genomic_DNA"/>
</dbReference>
<sequence length="508" mass="58544">MFLPQEVIDNIVFSLLTPVYQSENRAASTQWIDGRVFKTNTCRDKLGIGHRMAFDLETVCNIRLVSLAWYCSATKLLEKHNSWHVDLDSEYSLAKTRQLCTDEMGIGRLLPTRNIVRRLKIPVIMTSMAPKLIQYERIVGRPTEEQLLQWPKDSVAAYRRFRLACVSDVNGEEARERSTAMTVVYTALHGLLKKASWIWDDRGAESHIFNVIQGLLPEIEYAFQTEAFTYLQDLRVSLLGTYNVRGYLFGMSQVARDRLKNLFIGITDAMGAAGCHEYISKSRGETEDLDGTVYESRETVVKTPPSHLQLYKPNRRYQDNLWEFISSCHNLTSLGVKATHYLDLRNLTRKGYARLNGLSELYLSRVYVDEKSILRLLLSEKWDKTTPASLQNLTLEVVKMHVDGGTWCQVMQVLWDHCTNLNYLSLSMLSYFLSHPRAWSLDERYYGSEEIIATRSEEDIDSVRRIVDRFLEREGGILNCPEVYYSMAIGLGYDKLDCKWREGRKGRG</sequence>
<comment type="caution">
    <text evidence="1">The sequence shown here is derived from an EMBL/GenBank/DDBJ whole genome shotgun (WGS) entry which is preliminary data.</text>
</comment>
<gene>
    <name evidence="1" type="ORF">CSOL1703_00008734</name>
</gene>
<dbReference type="SUPFAM" id="SSF52047">
    <property type="entry name" value="RNI-like"/>
    <property type="match status" value="1"/>
</dbReference>
<accession>A0A9P0ESH0</accession>
<evidence type="ECO:0000313" key="1">
    <source>
        <dbReference type="EMBL" id="CAH0058255.1"/>
    </source>
</evidence>
<keyword evidence="2" id="KW-1185">Reference proteome</keyword>
<dbReference type="AlphaFoldDB" id="A0A9P0ESH0"/>
<dbReference type="OrthoDB" id="5137852at2759"/>